<proteinExistence type="predicted"/>
<dbReference type="PANTHER" id="PTHR34229:SF1">
    <property type="entry name" value="METAL TRANSPORT PROTEIN HI_1621-RELATED"/>
    <property type="match status" value="1"/>
</dbReference>
<dbReference type="PANTHER" id="PTHR34229">
    <property type="entry name" value="METAL TRANSPORT PROTEIN HI_1621-RELATED"/>
    <property type="match status" value="1"/>
</dbReference>
<feature type="transmembrane region" description="Helical" evidence="7">
    <location>
        <begin position="177"/>
        <end position="201"/>
    </location>
</feature>
<protein>
    <submittedName>
        <fullName evidence="8">Cobalamin biosynthesis protein CbiM</fullName>
    </submittedName>
</protein>
<gene>
    <name evidence="8" type="ORF">F9K24_15185</name>
</gene>
<dbReference type="Gene3D" id="1.10.1760.20">
    <property type="match status" value="1"/>
</dbReference>
<evidence type="ECO:0000256" key="3">
    <source>
        <dbReference type="ARBA" id="ARBA00022475"/>
    </source>
</evidence>
<keyword evidence="6 7" id="KW-0472">Membrane</keyword>
<feature type="transmembrane region" description="Helical" evidence="7">
    <location>
        <begin position="40"/>
        <end position="58"/>
    </location>
</feature>
<keyword evidence="4 7" id="KW-0812">Transmembrane</keyword>
<feature type="transmembrane region" description="Helical" evidence="7">
    <location>
        <begin position="131"/>
        <end position="156"/>
    </location>
</feature>
<keyword evidence="2" id="KW-0813">Transport</keyword>
<sequence>MHIPDGFLAPEFYLPAWGAAGLAVAHSVRKVKAELNERTLPRLGVFTAAAFLLMSLALPLPFGGTIHATGIPLLAFLFGRSMALASITIVLLLQSLLLGEGGVTALGMNILIMGVLGPAVVRSVYAMLRRYALAVGIASGTGVIAMALATAAALSLQPLIGSDAEGRPLFFPLHYNVVFPAVIIPHIWLAVIESLVTAWVVRTMNGAFPGLPERQNEAERSR</sequence>
<evidence type="ECO:0000256" key="4">
    <source>
        <dbReference type="ARBA" id="ARBA00022692"/>
    </source>
</evidence>
<accession>A0A833GZJ4</accession>
<evidence type="ECO:0000256" key="1">
    <source>
        <dbReference type="ARBA" id="ARBA00004651"/>
    </source>
</evidence>
<evidence type="ECO:0000256" key="5">
    <source>
        <dbReference type="ARBA" id="ARBA00022989"/>
    </source>
</evidence>
<dbReference type="GO" id="GO:0005886">
    <property type="term" value="C:plasma membrane"/>
    <property type="evidence" value="ECO:0007669"/>
    <property type="project" value="UniProtKB-SubCell"/>
</dbReference>
<reference evidence="8 9" key="1">
    <citation type="submission" date="2019-10" db="EMBL/GenBank/DDBJ databases">
        <title>Extracellular Electron Transfer in a Candidatus Methanoperedens spp. Enrichment Culture.</title>
        <authorList>
            <person name="Berger S."/>
            <person name="Rangel Shaw D."/>
            <person name="Berben T."/>
            <person name="In 'T Zandt M."/>
            <person name="Frank J."/>
            <person name="Reimann J."/>
            <person name="Jetten M.S.M."/>
            <person name="Welte C.U."/>
        </authorList>
    </citation>
    <scope>NUCLEOTIDE SEQUENCE [LARGE SCALE GENOMIC DNA]</scope>
    <source>
        <strain evidence="8">SB12</strain>
    </source>
</reference>
<dbReference type="Pfam" id="PF01891">
    <property type="entry name" value="CbiM"/>
    <property type="match status" value="1"/>
</dbReference>
<keyword evidence="5 7" id="KW-1133">Transmembrane helix</keyword>
<organism evidence="8 9">
    <name type="scientific">Leptonema illini</name>
    <dbReference type="NCBI Taxonomy" id="183"/>
    <lineage>
        <taxon>Bacteria</taxon>
        <taxon>Pseudomonadati</taxon>
        <taxon>Spirochaetota</taxon>
        <taxon>Spirochaetia</taxon>
        <taxon>Leptospirales</taxon>
        <taxon>Leptospiraceae</taxon>
        <taxon>Leptonema</taxon>
    </lineage>
</organism>
<evidence type="ECO:0000256" key="6">
    <source>
        <dbReference type="ARBA" id="ARBA00023136"/>
    </source>
</evidence>
<dbReference type="InterPro" id="IPR002751">
    <property type="entry name" value="CbiM/NikMN"/>
</dbReference>
<evidence type="ECO:0000313" key="9">
    <source>
        <dbReference type="Proteomes" id="UP000460298"/>
    </source>
</evidence>
<name>A0A833GZJ4_9LEPT</name>
<evidence type="ECO:0000313" key="8">
    <source>
        <dbReference type="EMBL" id="KAB2931035.1"/>
    </source>
</evidence>
<dbReference type="Proteomes" id="UP000460298">
    <property type="component" value="Unassembled WGS sequence"/>
</dbReference>
<feature type="transmembrane region" description="Helical" evidence="7">
    <location>
        <begin position="105"/>
        <end position="125"/>
    </location>
</feature>
<feature type="transmembrane region" description="Helical" evidence="7">
    <location>
        <begin position="70"/>
        <end position="93"/>
    </location>
</feature>
<dbReference type="GO" id="GO:0000041">
    <property type="term" value="P:transition metal ion transport"/>
    <property type="evidence" value="ECO:0007669"/>
    <property type="project" value="InterPro"/>
</dbReference>
<keyword evidence="3" id="KW-1003">Cell membrane</keyword>
<evidence type="ECO:0000256" key="2">
    <source>
        <dbReference type="ARBA" id="ARBA00022448"/>
    </source>
</evidence>
<comment type="caution">
    <text evidence="8">The sequence shown here is derived from an EMBL/GenBank/DDBJ whole genome shotgun (WGS) entry which is preliminary data.</text>
</comment>
<comment type="subcellular location">
    <subcellularLocation>
        <location evidence="1">Cell membrane</location>
        <topology evidence="1">Multi-pass membrane protein</topology>
    </subcellularLocation>
</comment>
<dbReference type="EMBL" id="WBUI01000016">
    <property type="protein sequence ID" value="KAB2931035.1"/>
    <property type="molecule type" value="Genomic_DNA"/>
</dbReference>
<feature type="transmembrane region" description="Helical" evidence="7">
    <location>
        <begin position="12"/>
        <end position="28"/>
    </location>
</feature>
<dbReference type="AlphaFoldDB" id="A0A833GZJ4"/>
<evidence type="ECO:0000256" key="7">
    <source>
        <dbReference type="SAM" id="Phobius"/>
    </source>
</evidence>